<evidence type="ECO:0000313" key="1">
    <source>
        <dbReference type="EMBL" id="ABE55309.1"/>
    </source>
</evidence>
<gene>
    <name evidence="1" type="ordered locus">Sden_2026</name>
</gene>
<dbReference type="KEGG" id="sdn:Sden_2026"/>
<protein>
    <submittedName>
        <fullName evidence="1">Uncharacterized protein</fullName>
    </submittedName>
</protein>
<dbReference type="OrthoDB" id="6265902at2"/>
<dbReference type="RefSeq" id="WP_011496465.1">
    <property type="nucleotide sequence ID" value="NC_007954.1"/>
</dbReference>
<organism evidence="1 2">
    <name type="scientific">Shewanella denitrificans (strain OS217 / ATCC BAA-1090 / DSM 15013)</name>
    <dbReference type="NCBI Taxonomy" id="318161"/>
    <lineage>
        <taxon>Bacteria</taxon>
        <taxon>Pseudomonadati</taxon>
        <taxon>Pseudomonadota</taxon>
        <taxon>Gammaproteobacteria</taxon>
        <taxon>Alteromonadales</taxon>
        <taxon>Shewanellaceae</taxon>
        <taxon>Shewanella</taxon>
    </lineage>
</organism>
<dbReference type="AlphaFoldDB" id="Q12ML7"/>
<proteinExistence type="predicted"/>
<sequence length="104" mass="12036">MPNEINLQQMISALDEMDFENRTNNSLEHARTQAQMTGYLSSLDYSLKRLQLLQSAVNDLVEKKQSDRVKQEKLQTYKTKIFNLAKQYGLSYSEVLSIMATLRS</sequence>
<dbReference type="eggNOG" id="ENOG502ZMUV">
    <property type="taxonomic scope" value="Bacteria"/>
</dbReference>
<evidence type="ECO:0000313" key="2">
    <source>
        <dbReference type="Proteomes" id="UP000001982"/>
    </source>
</evidence>
<keyword evidence="2" id="KW-1185">Reference proteome</keyword>
<accession>Q12ML7</accession>
<dbReference type="HOGENOM" id="CLU_174679_0_0_6"/>
<reference evidence="1 2" key="1">
    <citation type="submission" date="2006-03" db="EMBL/GenBank/DDBJ databases">
        <title>Complete sequence of Shewanella denitrificans OS217.</title>
        <authorList>
            <consortium name="US DOE Joint Genome Institute"/>
            <person name="Copeland A."/>
            <person name="Lucas S."/>
            <person name="Lapidus A."/>
            <person name="Barry K."/>
            <person name="Detter J.C."/>
            <person name="Glavina del Rio T."/>
            <person name="Hammon N."/>
            <person name="Israni S."/>
            <person name="Dalin E."/>
            <person name="Tice H."/>
            <person name="Pitluck S."/>
            <person name="Brettin T."/>
            <person name="Bruce D."/>
            <person name="Han C."/>
            <person name="Tapia R."/>
            <person name="Gilna P."/>
            <person name="Kiss H."/>
            <person name="Schmutz J."/>
            <person name="Larimer F."/>
            <person name="Land M."/>
            <person name="Hauser L."/>
            <person name="Kyrpides N."/>
            <person name="Lykidis A."/>
            <person name="Richardson P."/>
        </authorList>
    </citation>
    <scope>NUCLEOTIDE SEQUENCE [LARGE SCALE GENOMIC DNA]</scope>
    <source>
        <strain evidence="2">OS217 / ATCC BAA-1090 / DSM 15013</strain>
    </source>
</reference>
<dbReference type="EMBL" id="CP000302">
    <property type="protein sequence ID" value="ABE55309.1"/>
    <property type="molecule type" value="Genomic_DNA"/>
</dbReference>
<name>Q12ML7_SHEDO</name>
<dbReference type="Proteomes" id="UP000001982">
    <property type="component" value="Chromosome"/>
</dbReference>